<feature type="domain" description="Glutaredoxin" evidence="1">
    <location>
        <begin position="46"/>
        <end position="103"/>
    </location>
</feature>
<protein>
    <submittedName>
        <fullName evidence="2">Glutaredoxin</fullName>
    </submittedName>
</protein>
<accession>A0A4R6QJX1</accession>
<evidence type="ECO:0000259" key="1">
    <source>
        <dbReference type="Pfam" id="PF00462"/>
    </source>
</evidence>
<comment type="caution">
    <text evidence="2">The sequence shown here is derived from an EMBL/GenBank/DDBJ whole genome shotgun (WGS) entry which is preliminary data.</text>
</comment>
<dbReference type="CDD" id="cd02976">
    <property type="entry name" value="NrdH"/>
    <property type="match status" value="1"/>
</dbReference>
<keyword evidence="3" id="KW-1185">Reference proteome</keyword>
<dbReference type="EMBL" id="SNXS01000005">
    <property type="protein sequence ID" value="TDP63193.1"/>
    <property type="molecule type" value="Genomic_DNA"/>
</dbReference>
<dbReference type="PROSITE" id="PS51354">
    <property type="entry name" value="GLUTAREDOXIN_2"/>
    <property type="match status" value="1"/>
</dbReference>
<dbReference type="InterPro" id="IPR002109">
    <property type="entry name" value="Glutaredoxin"/>
</dbReference>
<organism evidence="2 3">
    <name type="scientific">Roseateles toxinivorans</name>
    <dbReference type="NCBI Taxonomy" id="270368"/>
    <lineage>
        <taxon>Bacteria</taxon>
        <taxon>Pseudomonadati</taxon>
        <taxon>Pseudomonadota</taxon>
        <taxon>Betaproteobacteria</taxon>
        <taxon>Burkholderiales</taxon>
        <taxon>Sphaerotilaceae</taxon>
        <taxon>Roseateles</taxon>
    </lineage>
</organism>
<proteinExistence type="predicted"/>
<dbReference type="Proteomes" id="UP000295361">
    <property type="component" value="Unassembled WGS sequence"/>
</dbReference>
<dbReference type="InterPro" id="IPR036249">
    <property type="entry name" value="Thioredoxin-like_sf"/>
</dbReference>
<gene>
    <name evidence="2" type="ORF">DES47_105195</name>
</gene>
<reference evidence="2 3" key="1">
    <citation type="submission" date="2019-03" db="EMBL/GenBank/DDBJ databases">
        <title>Genomic Encyclopedia of Type Strains, Phase IV (KMG-IV): sequencing the most valuable type-strain genomes for metagenomic binning, comparative biology and taxonomic classification.</title>
        <authorList>
            <person name="Goeker M."/>
        </authorList>
    </citation>
    <scope>NUCLEOTIDE SEQUENCE [LARGE SCALE GENOMIC DNA]</scope>
    <source>
        <strain evidence="2 3">DSM 16998</strain>
    </source>
</reference>
<evidence type="ECO:0000313" key="3">
    <source>
        <dbReference type="Proteomes" id="UP000295361"/>
    </source>
</evidence>
<name>A0A4R6QJX1_9BURK</name>
<dbReference type="RefSeq" id="WP_133702375.1">
    <property type="nucleotide sequence ID" value="NZ_SNXS01000005.1"/>
</dbReference>
<dbReference type="Gene3D" id="3.40.30.10">
    <property type="entry name" value="Glutaredoxin"/>
    <property type="match status" value="1"/>
</dbReference>
<dbReference type="AlphaFoldDB" id="A0A4R6QJX1"/>
<dbReference type="SUPFAM" id="SSF52833">
    <property type="entry name" value="Thioredoxin-like"/>
    <property type="match status" value="1"/>
</dbReference>
<dbReference type="InParanoid" id="A0A4R6QJX1"/>
<dbReference type="Pfam" id="PF00462">
    <property type="entry name" value="Glutaredoxin"/>
    <property type="match status" value="1"/>
</dbReference>
<sequence length="118" mass="12961">MNTFRKTWLPLIVVAALAWGAAWGLRSWQAADQASRLQAAVKPGDIVMLSSTTCYFCAKARSWLNAHAVPHRECFIETDAACLAQFQALQAQGTPTFVVRGRRVVGFDREAILAALEP</sequence>
<evidence type="ECO:0000313" key="2">
    <source>
        <dbReference type="EMBL" id="TDP63193.1"/>
    </source>
</evidence>
<dbReference type="OrthoDB" id="8991911at2"/>